<dbReference type="Proteomes" id="UP000276984">
    <property type="component" value="Chromosome"/>
</dbReference>
<feature type="signal peptide" evidence="1">
    <location>
        <begin position="1"/>
        <end position="19"/>
    </location>
</feature>
<evidence type="ECO:0000313" key="3">
    <source>
        <dbReference type="Proteomes" id="UP000276984"/>
    </source>
</evidence>
<gene>
    <name evidence="2" type="ORF">D8I30_12555</name>
</gene>
<evidence type="ECO:0000313" key="2">
    <source>
        <dbReference type="EMBL" id="AYG95911.1"/>
    </source>
</evidence>
<dbReference type="RefSeq" id="WP_121483045.1">
    <property type="nucleotide sequence ID" value="NZ_CP032707.1"/>
</dbReference>
<dbReference type="EMBL" id="CP032707">
    <property type="protein sequence ID" value="AYG95911.1"/>
    <property type="molecule type" value="Genomic_DNA"/>
</dbReference>
<proteinExistence type="predicted"/>
<keyword evidence="3" id="KW-1185">Reference proteome</keyword>
<dbReference type="AlphaFoldDB" id="A0A494RHR1"/>
<organism evidence="2 3">
    <name type="scientific">Brevundimonas naejangsanensis</name>
    <dbReference type="NCBI Taxonomy" id="588932"/>
    <lineage>
        <taxon>Bacteria</taxon>
        <taxon>Pseudomonadati</taxon>
        <taxon>Pseudomonadota</taxon>
        <taxon>Alphaproteobacteria</taxon>
        <taxon>Caulobacterales</taxon>
        <taxon>Caulobacteraceae</taxon>
        <taxon>Brevundimonas</taxon>
    </lineage>
</organism>
<reference evidence="2 3" key="1">
    <citation type="submission" date="2018-10" db="EMBL/GenBank/DDBJ databases">
        <title>Complete genome sequence of Brevundimonas naejangsanensis BRV3.</title>
        <authorList>
            <person name="Berrios L."/>
            <person name="Ely B."/>
        </authorList>
    </citation>
    <scope>NUCLEOTIDE SEQUENCE [LARGE SCALE GENOMIC DNA]</scope>
    <source>
        <strain evidence="2 3">BRV3</strain>
    </source>
</reference>
<protein>
    <submittedName>
        <fullName evidence="2">Uncharacterized protein</fullName>
    </submittedName>
</protein>
<sequence>MTRFAVLFPAAVLALSACDSPPQQVSAPPIESAPGVPVSAADKLTAQGFGPLKIGMSRAEVEAAMGPDSRPDAVGGPDPAACTLFHPRDAPAGVMAMVEGGVLTSVWLDPPAAAETNRALNIGDAAAEVRRVYGDQVQAMPHKYEAAPAEYLFVWTTPDHAGPAARGLKYEIGRDGRVVRIAGGGPSIQYVEGCA</sequence>
<name>A0A494RHR1_9CAUL</name>
<dbReference type="OrthoDB" id="8224439at2"/>
<evidence type="ECO:0000256" key="1">
    <source>
        <dbReference type="SAM" id="SignalP"/>
    </source>
</evidence>
<dbReference type="PROSITE" id="PS51257">
    <property type="entry name" value="PROKAR_LIPOPROTEIN"/>
    <property type="match status" value="1"/>
</dbReference>
<keyword evidence="1" id="KW-0732">Signal</keyword>
<feature type="chain" id="PRO_5019870417" evidence="1">
    <location>
        <begin position="20"/>
        <end position="195"/>
    </location>
</feature>
<accession>A0A494RHR1</accession>